<organism evidence="13 14">
    <name type="scientific">Paenibacillus beijingensis</name>
    <dbReference type="NCBI Taxonomy" id="1126833"/>
    <lineage>
        <taxon>Bacteria</taxon>
        <taxon>Bacillati</taxon>
        <taxon>Bacillota</taxon>
        <taxon>Bacilli</taxon>
        <taxon>Bacillales</taxon>
        <taxon>Paenibacillaceae</taxon>
        <taxon>Paenibacillus</taxon>
    </lineage>
</organism>
<keyword evidence="14" id="KW-1185">Reference proteome</keyword>
<dbReference type="Pfam" id="PF02782">
    <property type="entry name" value="FGGY_C"/>
    <property type="match status" value="1"/>
</dbReference>
<dbReference type="PANTHER" id="PTHR43095:SF5">
    <property type="entry name" value="XYLULOSE KINASE"/>
    <property type="match status" value="1"/>
</dbReference>
<dbReference type="EC" id="2.7.1.17" evidence="8 10"/>
<gene>
    <name evidence="8 10" type="primary">xylB</name>
    <name evidence="13" type="ORF">VN24_06180</name>
</gene>
<evidence type="ECO:0000256" key="4">
    <source>
        <dbReference type="ARBA" id="ARBA00022741"/>
    </source>
</evidence>
<dbReference type="OrthoDB" id="9805576at2"/>
<comment type="catalytic activity">
    <reaction evidence="8 10">
        <text>D-xylulose + ATP = D-xylulose 5-phosphate + ADP + H(+)</text>
        <dbReference type="Rhea" id="RHEA:10964"/>
        <dbReference type="ChEBI" id="CHEBI:15378"/>
        <dbReference type="ChEBI" id="CHEBI:17140"/>
        <dbReference type="ChEBI" id="CHEBI:30616"/>
        <dbReference type="ChEBI" id="CHEBI:57737"/>
        <dbReference type="ChEBI" id="CHEBI:456216"/>
        <dbReference type="EC" id="2.7.1.17"/>
    </reaction>
</comment>
<dbReference type="HAMAP" id="MF_02220">
    <property type="entry name" value="XylB"/>
    <property type="match status" value="1"/>
</dbReference>
<dbReference type="PROSITE" id="PS00445">
    <property type="entry name" value="FGGY_KINASES_2"/>
    <property type="match status" value="1"/>
</dbReference>
<reference evidence="13 14" key="1">
    <citation type="journal article" date="2015" name="J. Biotechnol.">
        <title>Complete genome sequence of Paenibacillus beijingensis 7188(T) (=DSM 24997(T)), a novel rhizobacterium from jujube garden soil.</title>
        <authorList>
            <person name="Kwak Y."/>
            <person name="Shin J.H."/>
        </authorList>
    </citation>
    <scope>NUCLEOTIDE SEQUENCE [LARGE SCALE GENOMIC DNA]</scope>
    <source>
        <strain evidence="13 14">DSM 24997</strain>
    </source>
</reference>
<feature type="domain" description="Carbohydrate kinase FGGY C-terminal" evidence="12">
    <location>
        <begin position="259"/>
        <end position="440"/>
    </location>
</feature>
<evidence type="ECO:0000256" key="6">
    <source>
        <dbReference type="ARBA" id="ARBA00022840"/>
    </source>
</evidence>
<dbReference type="InterPro" id="IPR050406">
    <property type="entry name" value="FGGY_Carb_Kinase"/>
</dbReference>
<keyword evidence="4 8" id="KW-0547">Nucleotide-binding</keyword>
<evidence type="ECO:0000256" key="2">
    <source>
        <dbReference type="ARBA" id="ARBA00022629"/>
    </source>
</evidence>
<name>A0A0D5NG60_9BACL</name>
<dbReference type="InterPro" id="IPR018483">
    <property type="entry name" value="Carb_kinase_FGGY_CS"/>
</dbReference>
<dbReference type="Gene3D" id="3.30.420.40">
    <property type="match status" value="2"/>
</dbReference>
<dbReference type="InterPro" id="IPR018485">
    <property type="entry name" value="FGGY_C"/>
</dbReference>
<feature type="site" description="Important for activity" evidence="8">
    <location>
        <position position="8"/>
    </location>
</feature>
<dbReference type="GO" id="GO:0005524">
    <property type="term" value="F:ATP binding"/>
    <property type="evidence" value="ECO:0007669"/>
    <property type="project" value="UniProtKB-UniRule"/>
</dbReference>
<dbReference type="AlphaFoldDB" id="A0A0D5NG60"/>
<dbReference type="InterPro" id="IPR018484">
    <property type="entry name" value="FGGY_N"/>
</dbReference>
<dbReference type="InterPro" id="IPR000577">
    <property type="entry name" value="Carb_kinase_FGGY"/>
</dbReference>
<evidence type="ECO:0000256" key="5">
    <source>
        <dbReference type="ARBA" id="ARBA00022777"/>
    </source>
</evidence>
<dbReference type="GO" id="GO:0004856">
    <property type="term" value="F:D-xylulokinase activity"/>
    <property type="evidence" value="ECO:0007669"/>
    <property type="project" value="UniProtKB-UniRule"/>
</dbReference>
<evidence type="ECO:0000259" key="12">
    <source>
        <dbReference type="Pfam" id="PF02782"/>
    </source>
</evidence>
<comment type="similarity">
    <text evidence="1 8 9">Belongs to the FGGY kinase family.</text>
</comment>
<evidence type="ECO:0000256" key="8">
    <source>
        <dbReference type="HAMAP-Rule" id="MF_02220"/>
    </source>
</evidence>
<evidence type="ECO:0000256" key="10">
    <source>
        <dbReference type="RuleBase" id="RU364073"/>
    </source>
</evidence>
<dbReference type="Proteomes" id="UP000032633">
    <property type="component" value="Chromosome"/>
</dbReference>
<feature type="active site" description="Proton acceptor" evidence="8">
    <location>
        <position position="240"/>
    </location>
</feature>
<evidence type="ECO:0000256" key="7">
    <source>
        <dbReference type="ARBA" id="ARBA00023277"/>
    </source>
</evidence>
<feature type="domain" description="Carbohydrate kinase FGGY N-terminal" evidence="11">
    <location>
        <begin position="4"/>
        <end position="247"/>
    </location>
</feature>
<dbReference type="GO" id="GO:0042732">
    <property type="term" value="P:D-xylose metabolic process"/>
    <property type="evidence" value="ECO:0007669"/>
    <property type="project" value="UniProtKB-KW"/>
</dbReference>
<dbReference type="STRING" id="1126833.VN24_06180"/>
<dbReference type="PANTHER" id="PTHR43095">
    <property type="entry name" value="SUGAR KINASE"/>
    <property type="match status" value="1"/>
</dbReference>
<dbReference type="NCBIfam" id="TIGR01312">
    <property type="entry name" value="XylB"/>
    <property type="match status" value="1"/>
</dbReference>
<sequence>MSLLLGIDLGTSSVKALLMDIDGRMLGIAQEHYDIDVSRNDWAEQSPEKWWAAAARTIRKLLTDTGADPRSIRGVGLSGQMHGLVALDAAGRPVRPAIIWPDQRSKRQVDRINDVMERMSLAGETMNKASTGFALASLLWMQENEPEQYAAVHKIVLPKDYIRYKLTGRLASEATDASGSVAFNTRGRQWSYPLIEALDIAGTIFPECLEPLDIAGEVTTEAARETGLYPGTPVVCGGSDQCMQAVGNGVVEPGWVTSNIGTGGQVAAMVSNPIYDPQWRMNTFCHIFPGSWVIQGSNLNSGLALKWLKENVLQAADFNILMEMCSHVDAGSEGVLFLPYLAGERTPHMDPAARAGFLGMTLKHRKEHLVRAVVEGVVYALRDSMELLGQQGIAADKVIASGGGAKHSVWLQCQADIFGKPVYTTKVKEEACVGAAIVAGTGVGIYRSISEGCNQAVALEERYYEPDQRHQELYDHYYGLFKQLYIRNKELFTNWTKNH</sequence>
<accession>A0A0D5NG60</accession>
<proteinExistence type="inferred from homology"/>
<reference evidence="14" key="2">
    <citation type="submission" date="2015-03" db="EMBL/GenBank/DDBJ databases">
        <title>Genome sequence of Paenibacillus beijingensis strain DSM 24997T.</title>
        <authorList>
            <person name="Kwak Y."/>
            <person name="Shin J.-H."/>
        </authorList>
    </citation>
    <scope>NUCLEOTIDE SEQUENCE [LARGE SCALE GENOMIC DNA]</scope>
    <source>
        <strain evidence="14">DSM 24997</strain>
    </source>
</reference>
<keyword evidence="3 8" id="KW-0808">Transferase</keyword>
<dbReference type="SUPFAM" id="SSF53067">
    <property type="entry name" value="Actin-like ATPase domain"/>
    <property type="match status" value="2"/>
</dbReference>
<feature type="binding site" evidence="8">
    <location>
        <begin position="81"/>
        <end position="82"/>
    </location>
    <ligand>
        <name>substrate</name>
    </ligand>
</feature>
<evidence type="ECO:0000313" key="14">
    <source>
        <dbReference type="Proteomes" id="UP000032633"/>
    </source>
</evidence>
<evidence type="ECO:0000256" key="1">
    <source>
        <dbReference type="ARBA" id="ARBA00009156"/>
    </source>
</evidence>
<protein>
    <recommendedName>
        <fullName evidence="8 10">Xylulose kinase</fullName>
        <shortName evidence="8 10">Xylulokinase</shortName>
        <ecNumber evidence="8 10">2.7.1.17</ecNumber>
    </recommendedName>
</protein>
<keyword evidence="5 8" id="KW-0418">Kinase</keyword>
<dbReference type="CDD" id="cd07808">
    <property type="entry name" value="ASKHA_NBD_FGGY_EcXK-like"/>
    <property type="match status" value="1"/>
</dbReference>
<comment type="function">
    <text evidence="8">Catalyzes the phosphorylation of D-xylulose to D-xylulose 5-phosphate.</text>
</comment>
<dbReference type="KEGG" id="pbj:VN24_06180"/>
<evidence type="ECO:0000259" key="11">
    <source>
        <dbReference type="Pfam" id="PF00370"/>
    </source>
</evidence>
<keyword evidence="6 8" id="KW-0067">ATP-binding</keyword>
<dbReference type="InterPro" id="IPR043129">
    <property type="entry name" value="ATPase_NBD"/>
</dbReference>
<dbReference type="EMBL" id="CP011058">
    <property type="protein sequence ID" value="AJY74241.1"/>
    <property type="molecule type" value="Genomic_DNA"/>
</dbReference>
<keyword evidence="7 8" id="KW-0119">Carbohydrate metabolism</keyword>
<evidence type="ECO:0000313" key="13">
    <source>
        <dbReference type="EMBL" id="AJY74241.1"/>
    </source>
</evidence>
<dbReference type="PIRSF" id="PIRSF000538">
    <property type="entry name" value="GlpK"/>
    <property type="match status" value="1"/>
</dbReference>
<dbReference type="GO" id="GO:0005998">
    <property type="term" value="P:xylulose catabolic process"/>
    <property type="evidence" value="ECO:0007669"/>
    <property type="project" value="UniProtKB-UniRule"/>
</dbReference>
<evidence type="ECO:0000256" key="9">
    <source>
        <dbReference type="RuleBase" id="RU003733"/>
    </source>
</evidence>
<dbReference type="PATRIC" id="fig|1126833.4.peg.1343"/>
<keyword evidence="2 8" id="KW-0859">Xylose metabolism</keyword>
<dbReference type="RefSeq" id="WP_045669677.1">
    <property type="nucleotide sequence ID" value="NZ_CP011058.1"/>
</dbReference>
<dbReference type="InterPro" id="IPR006000">
    <property type="entry name" value="Xylulokinase"/>
</dbReference>
<dbReference type="Pfam" id="PF00370">
    <property type="entry name" value="FGGY_N"/>
    <property type="match status" value="1"/>
</dbReference>
<dbReference type="HOGENOM" id="CLU_009281_3_0_9"/>
<evidence type="ECO:0000256" key="3">
    <source>
        <dbReference type="ARBA" id="ARBA00022679"/>
    </source>
</evidence>